<proteinExistence type="predicted"/>
<evidence type="ECO:0000256" key="1">
    <source>
        <dbReference type="SAM" id="MobiDB-lite"/>
    </source>
</evidence>
<feature type="compositionally biased region" description="Basic and acidic residues" evidence="1">
    <location>
        <begin position="8"/>
        <end position="19"/>
    </location>
</feature>
<dbReference type="EMBL" id="JANPWB010000007">
    <property type="protein sequence ID" value="KAJ1173015.1"/>
    <property type="molecule type" value="Genomic_DNA"/>
</dbReference>
<dbReference type="Proteomes" id="UP001066276">
    <property type="component" value="Chromosome 4_1"/>
</dbReference>
<feature type="compositionally biased region" description="Polar residues" evidence="1">
    <location>
        <begin position="35"/>
        <end position="45"/>
    </location>
</feature>
<reference evidence="2" key="1">
    <citation type="journal article" date="2022" name="bioRxiv">
        <title>Sequencing and chromosome-scale assembly of the giantPleurodeles waltlgenome.</title>
        <authorList>
            <person name="Brown T."/>
            <person name="Elewa A."/>
            <person name="Iarovenko S."/>
            <person name="Subramanian E."/>
            <person name="Araus A.J."/>
            <person name="Petzold A."/>
            <person name="Susuki M."/>
            <person name="Suzuki K.-i.T."/>
            <person name="Hayashi T."/>
            <person name="Toyoda A."/>
            <person name="Oliveira C."/>
            <person name="Osipova E."/>
            <person name="Leigh N.D."/>
            <person name="Simon A."/>
            <person name="Yun M.H."/>
        </authorList>
    </citation>
    <scope>NUCLEOTIDE SEQUENCE</scope>
    <source>
        <strain evidence="2">20211129_DDA</strain>
        <tissue evidence="2">Liver</tissue>
    </source>
</reference>
<organism evidence="2 3">
    <name type="scientific">Pleurodeles waltl</name>
    <name type="common">Iberian ribbed newt</name>
    <dbReference type="NCBI Taxonomy" id="8319"/>
    <lineage>
        <taxon>Eukaryota</taxon>
        <taxon>Metazoa</taxon>
        <taxon>Chordata</taxon>
        <taxon>Craniata</taxon>
        <taxon>Vertebrata</taxon>
        <taxon>Euteleostomi</taxon>
        <taxon>Amphibia</taxon>
        <taxon>Batrachia</taxon>
        <taxon>Caudata</taxon>
        <taxon>Salamandroidea</taxon>
        <taxon>Salamandridae</taxon>
        <taxon>Pleurodelinae</taxon>
        <taxon>Pleurodeles</taxon>
    </lineage>
</organism>
<evidence type="ECO:0000313" key="3">
    <source>
        <dbReference type="Proteomes" id="UP001066276"/>
    </source>
</evidence>
<keyword evidence="3" id="KW-1185">Reference proteome</keyword>
<evidence type="ECO:0000313" key="2">
    <source>
        <dbReference type="EMBL" id="KAJ1173015.1"/>
    </source>
</evidence>
<protein>
    <submittedName>
        <fullName evidence="2">Uncharacterized protein</fullName>
    </submittedName>
</protein>
<feature type="region of interest" description="Disordered" evidence="1">
    <location>
        <begin position="1"/>
        <end position="137"/>
    </location>
</feature>
<sequence>MKAGLESDPARVDADEEGLRLNQAARTEPVVELENVQSGEGTSSLHADKGADKRADKRADKSSNKGADKGASSLQTGKRAGKQCQLIPANAANVAPGKRTVKGDEWPTAAHELVADKLPSVTKGVEESNQSEDEDIL</sequence>
<gene>
    <name evidence="2" type="ORF">NDU88_004857</name>
</gene>
<comment type="caution">
    <text evidence="2">The sequence shown here is derived from an EMBL/GenBank/DDBJ whole genome shotgun (WGS) entry which is preliminary data.</text>
</comment>
<feature type="compositionally biased region" description="Basic and acidic residues" evidence="1">
    <location>
        <begin position="46"/>
        <end position="68"/>
    </location>
</feature>
<name>A0AAV7T9A8_PLEWA</name>
<accession>A0AAV7T9A8</accession>
<dbReference type="AlphaFoldDB" id="A0AAV7T9A8"/>